<keyword evidence="5" id="KW-0032">Aminotransferase</keyword>
<evidence type="ECO:0000313" key="15">
    <source>
        <dbReference type="EMBL" id="KAF2882597.1"/>
    </source>
</evidence>
<comment type="catalytic activity">
    <reaction evidence="1 9">
        <text>glyoxylate + L-alanine = glycine + pyruvate</text>
        <dbReference type="Rhea" id="RHEA:24248"/>
        <dbReference type="ChEBI" id="CHEBI:15361"/>
        <dbReference type="ChEBI" id="CHEBI:36655"/>
        <dbReference type="ChEBI" id="CHEBI:57305"/>
        <dbReference type="ChEBI" id="CHEBI:57972"/>
        <dbReference type="EC" id="2.6.1.44"/>
    </reaction>
</comment>
<protein>
    <recommendedName>
        <fullName evidence="9">Alanine--glyoxylate aminotransferase</fullName>
        <ecNumber evidence="9">2.6.1.44</ecNumber>
    </recommendedName>
</protein>
<dbReference type="Gene3D" id="3.90.1150.10">
    <property type="entry name" value="Aspartate Aminotransferase, domain 1"/>
    <property type="match status" value="1"/>
</dbReference>
<evidence type="ECO:0000256" key="8">
    <source>
        <dbReference type="ARBA" id="ARBA00023140"/>
    </source>
</evidence>
<dbReference type="PANTHER" id="PTHR21152:SF40">
    <property type="entry name" value="ALANINE--GLYOXYLATE AMINOTRANSFERASE"/>
    <property type="match status" value="1"/>
</dbReference>
<dbReference type="CDD" id="cd06451">
    <property type="entry name" value="AGAT_like"/>
    <property type="match status" value="1"/>
</dbReference>
<name>A0A8K0FZI7_IGNLU</name>
<evidence type="ECO:0000256" key="6">
    <source>
        <dbReference type="ARBA" id="ARBA00022679"/>
    </source>
</evidence>
<dbReference type="EC" id="2.6.1.44" evidence="9"/>
<dbReference type="GO" id="GO:0019265">
    <property type="term" value="P:glycine biosynthetic process, by transamination of glyoxylate"/>
    <property type="evidence" value="ECO:0007669"/>
    <property type="project" value="TreeGrafter"/>
</dbReference>
<feature type="modified residue" description="N6-(pyridoxal phosphate)lysine" evidence="11">
    <location>
        <position position="152"/>
    </location>
</feature>
<dbReference type="SUPFAM" id="SSF53383">
    <property type="entry name" value="PLP-dependent transferases"/>
    <property type="match status" value="1"/>
</dbReference>
<comment type="subcellular location">
    <subcellularLocation>
        <location evidence="3">Peroxisome</location>
    </subcellularLocation>
</comment>
<dbReference type="InterPro" id="IPR015422">
    <property type="entry name" value="PyrdxlP-dep_Trfase_small"/>
</dbReference>
<dbReference type="InterPro" id="IPR015421">
    <property type="entry name" value="PyrdxlP-dep_Trfase_major"/>
</dbReference>
<gene>
    <name evidence="15" type="ORF">ILUMI_23565</name>
</gene>
<dbReference type="PANTHER" id="PTHR21152">
    <property type="entry name" value="AMINOTRANSFERASE CLASS V"/>
    <property type="match status" value="1"/>
</dbReference>
<sequence length="338" mass="37655">MILKKAYNMFFKLKNELTLAISTSGHGGMEAVMCNLLEPGDKVLITVNGIWGERASLMASRYGAQVCRIEAPLGSNFSLQEIEDALIKHQPSLLFVVQGESSTGVYQPIEGIGRICHKYNCLLAVDTVASLGGVPFYADRWEVDVVYSGSQKVLGAPPGLAPISFNKKAQQRIFSRKTPVKVFYWDMTILGDYWACFGNPRVYHHTISSTLLYGLREGLALIAEEGLENVINRHRMCALRLHNGLRDLGLEFLVEKESARLPTVNTIKVPTDVDWKTVTSYAMKYYFLEISGGLGPTVNKVFRIGLMGYNATNDKVDFALKILKEALEYARENKSSKL</sequence>
<dbReference type="Pfam" id="PF00266">
    <property type="entry name" value="Aminotran_5"/>
    <property type="match status" value="1"/>
</dbReference>
<evidence type="ECO:0000259" key="14">
    <source>
        <dbReference type="Pfam" id="PF00266"/>
    </source>
</evidence>
<accession>A0A8K0FZI7</accession>
<dbReference type="GO" id="GO:0004760">
    <property type="term" value="F:L-serine-pyruvate transaminase activity"/>
    <property type="evidence" value="ECO:0007669"/>
    <property type="project" value="TreeGrafter"/>
</dbReference>
<dbReference type="InterPro" id="IPR020578">
    <property type="entry name" value="Aminotrans_V_PyrdxlP_BS"/>
</dbReference>
<dbReference type="Proteomes" id="UP000801492">
    <property type="component" value="Unassembled WGS sequence"/>
</dbReference>
<evidence type="ECO:0000256" key="13">
    <source>
        <dbReference type="RuleBase" id="RU004504"/>
    </source>
</evidence>
<dbReference type="PIRSF" id="PIRSF000524">
    <property type="entry name" value="SPT"/>
    <property type="match status" value="1"/>
</dbReference>
<reference evidence="15" key="1">
    <citation type="submission" date="2019-08" db="EMBL/GenBank/DDBJ databases">
        <title>The genome of the North American firefly Photinus pyralis.</title>
        <authorList>
            <consortium name="Photinus pyralis genome working group"/>
            <person name="Fallon T.R."/>
            <person name="Sander Lower S.E."/>
            <person name="Weng J.-K."/>
        </authorList>
    </citation>
    <scope>NUCLEOTIDE SEQUENCE</scope>
    <source>
        <strain evidence="15">TRF0915ILg1</strain>
        <tissue evidence="15">Whole body</tissue>
    </source>
</reference>
<dbReference type="InterPro" id="IPR015424">
    <property type="entry name" value="PyrdxlP-dep_Trfase"/>
</dbReference>
<evidence type="ECO:0000256" key="12">
    <source>
        <dbReference type="RuleBase" id="RU004075"/>
    </source>
</evidence>
<evidence type="ECO:0000256" key="3">
    <source>
        <dbReference type="ARBA" id="ARBA00004275"/>
    </source>
</evidence>
<proteinExistence type="inferred from homology"/>
<evidence type="ECO:0000256" key="11">
    <source>
        <dbReference type="PIRSR" id="PIRSR000524-50"/>
    </source>
</evidence>
<evidence type="ECO:0000256" key="10">
    <source>
        <dbReference type="PIRSR" id="PIRSR000524-1"/>
    </source>
</evidence>
<keyword evidence="6" id="KW-0808">Transferase</keyword>
<dbReference type="PROSITE" id="PS00595">
    <property type="entry name" value="AA_TRANSFER_CLASS_5"/>
    <property type="match status" value="1"/>
</dbReference>
<evidence type="ECO:0000256" key="4">
    <source>
        <dbReference type="ARBA" id="ARBA00009236"/>
    </source>
</evidence>
<dbReference type="FunFam" id="3.90.1150.10:FF:000039">
    <property type="entry name" value="Serine--pyruvate aminotransferase"/>
    <property type="match status" value="1"/>
</dbReference>
<comment type="cofactor">
    <cofactor evidence="2 9 11 13">
        <name>pyridoxal 5'-phosphate</name>
        <dbReference type="ChEBI" id="CHEBI:597326"/>
    </cofactor>
</comment>
<dbReference type="FunFam" id="3.40.640.10:FF:000027">
    <property type="entry name" value="Serine--pyruvate aminotransferase, mitochondrial"/>
    <property type="match status" value="1"/>
</dbReference>
<keyword evidence="8" id="KW-0576">Peroxisome</keyword>
<evidence type="ECO:0000313" key="16">
    <source>
        <dbReference type="Proteomes" id="UP000801492"/>
    </source>
</evidence>
<dbReference type="EMBL" id="VTPC01090603">
    <property type="protein sequence ID" value="KAF2882597.1"/>
    <property type="molecule type" value="Genomic_DNA"/>
</dbReference>
<dbReference type="InterPro" id="IPR000192">
    <property type="entry name" value="Aminotrans_V_dom"/>
</dbReference>
<evidence type="ECO:0000256" key="7">
    <source>
        <dbReference type="ARBA" id="ARBA00022898"/>
    </source>
</evidence>
<evidence type="ECO:0000256" key="5">
    <source>
        <dbReference type="ARBA" id="ARBA00022576"/>
    </source>
</evidence>
<evidence type="ECO:0000256" key="1">
    <source>
        <dbReference type="ARBA" id="ARBA00001781"/>
    </source>
</evidence>
<dbReference type="Gene3D" id="3.40.640.10">
    <property type="entry name" value="Type I PLP-dependent aspartate aminotransferase-like (Major domain)"/>
    <property type="match status" value="1"/>
</dbReference>
<keyword evidence="16" id="KW-1185">Reference proteome</keyword>
<dbReference type="AlphaFoldDB" id="A0A8K0FZI7"/>
<feature type="binding site" evidence="10">
    <location>
        <position position="303"/>
    </location>
    <ligand>
        <name>substrate</name>
    </ligand>
</feature>
<dbReference type="OrthoDB" id="7403325at2759"/>
<dbReference type="GO" id="GO:0005777">
    <property type="term" value="C:peroxisome"/>
    <property type="evidence" value="ECO:0007669"/>
    <property type="project" value="UniProtKB-SubCell"/>
</dbReference>
<dbReference type="InterPro" id="IPR024169">
    <property type="entry name" value="SP_NH2Trfase/AEP_transaminase"/>
</dbReference>
<dbReference type="GO" id="GO:0009436">
    <property type="term" value="P:glyoxylate catabolic process"/>
    <property type="evidence" value="ECO:0007669"/>
    <property type="project" value="UniProtKB-ARBA"/>
</dbReference>
<comment type="caution">
    <text evidence="15">The sequence shown here is derived from an EMBL/GenBank/DDBJ whole genome shotgun (WGS) entry which is preliminary data.</text>
</comment>
<organism evidence="15 16">
    <name type="scientific">Ignelater luminosus</name>
    <name type="common">Cucubano</name>
    <name type="synonym">Pyrophorus luminosus</name>
    <dbReference type="NCBI Taxonomy" id="2038154"/>
    <lineage>
        <taxon>Eukaryota</taxon>
        <taxon>Metazoa</taxon>
        <taxon>Ecdysozoa</taxon>
        <taxon>Arthropoda</taxon>
        <taxon>Hexapoda</taxon>
        <taxon>Insecta</taxon>
        <taxon>Pterygota</taxon>
        <taxon>Neoptera</taxon>
        <taxon>Endopterygota</taxon>
        <taxon>Coleoptera</taxon>
        <taxon>Polyphaga</taxon>
        <taxon>Elateriformia</taxon>
        <taxon>Elateroidea</taxon>
        <taxon>Elateridae</taxon>
        <taxon>Agrypninae</taxon>
        <taxon>Pyrophorini</taxon>
        <taxon>Ignelater</taxon>
    </lineage>
</organism>
<comment type="similarity">
    <text evidence="4 9 12">Belongs to the class-V pyridoxal-phosphate-dependent aminotransferase family.</text>
</comment>
<keyword evidence="7 9" id="KW-0663">Pyridoxal phosphate</keyword>
<evidence type="ECO:0000256" key="2">
    <source>
        <dbReference type="ARBA" id="ARBA00001933"/>
    </source>
</evidence>
<dbReference type="GO" id="GO:0008453">
    <property type="term" value="F:alanine-glyoxylate transaminase activity"/>
    <property type="evidence" value="ECO:0007669"/>
    <property type="project" value="UniProtKB-EC"/>
</dbReference>
<feature type="domain" description="Aminotransferase class V" evidence="14">
    <location>
        <begin position="10"/>
        <end position="314"/>
    </location>
</feature>
<evidence type="ECO:0000256" key="9">
    <source>
        <dbReference type="PIRNR" id="PIRNR000524"/>
    </source>
</evidence>